<protein>
    <submittedName>
        <fullName evidence="2">Uncharacterized protein</fullName>
    </submittedName>
</protein>
<reference evidence="2" key="1">
    <citation type="journal article" date="2023" name="Mol. Phylogenet. Evol.">
        <title>Genome-scale phylogeny and comparative genomics of the fungal order Sordariales.</title>
        <authorList>
            <person name="Hensen N."/>
            <person name="Bonometti L."/>
            <person name="Westerberg I."/>
            <person name="Brannstrom I.O."/>
            <person name="Guillou S."/>
            <person name="Cros-Aarteil S."/>
            <person name="Calhoun S."/>
            <person name="Haridas S."/>
            <person name="Kuo A."/>
            <person name="Mondo S."/>
            <person name="Pangilinan J."/>
            <person name="Riley R."/>
            <person name="LaButti K."/>
            <person name="Andreopoulos B."/>
            <person name="Lipzen A."/>
            <person name="Chen C."/>
            <person name="Yan M."/>
            <person name="Daum C."/>
            <person name="Ng V."/>
            <person name="Clum A."/>
            <person name="Steindorff A."/>
            <person name="Ohm R.A."/>
            <person name="Martin F."/>
            <person name="Silar P."/>
            <person name="Natvig D.O."/>
            <person name="Lalanne C."/>
            <person name="Gautier V."/>
            <person name="Ament-Velasquez S.L."/>
            <person name="Kruys A."/>
            <person name="Hutchinson M.I."/>
            <person name="Powell A.J."/>
            <person name="Barry K."/>
            <person name="Miller A.N."/>
            <person name="Grigoriev I.V."/>
            <person name="Debuchy R."/>
            <person name="Gladieux P."/>
            <person name="Hiltunen Thoren M."/>
            <person name="Johannesson H."/>
        </authorList>
    </citation>
    <scope>NUCLEOTIDE SEQUENCE</scope>
    <source>
        <strain evidence="2">CBS 958.72</strain>
    </source>
</reference>
<dbReference type="AlphaFoldDB" id="A0AAE0TUT5"/>
<feature type="region of interest" description="Disordered" evidence="1">
    <location>
        <begin position="1"/>
        <end position="95"/>
    </location>
</feature>
<evidence type="ECO:0000313" key="3">
    <source>
        <dbReference type="Proteomes" id="UP001287356"/>
    </source>
</evidence>
<organism evidence="2 3">
    <name type="scientific">Lasiosphaeria ovina</name>
    <dbReference type="NCBI Taxonomy" id="92902"/>
    <lineage>
        <taxon>Eukaryota</taxon>
        <taxon>Fungi</taxon>
        <taxon>Dikarya</taxon>
        <taxon>Ascomycota</taxon>
        <taxon>Pezizomycotina</taxon>
        <taxon>Sordariomycetes</taxon>
        <taxon>Sordariomycetidae</taxon>
        <taxon>Sordariales</taxon>
        <taxon>Lasiosphaeriaceae</taxon>
        <taxon>Lasiosphaeria</taxon>
    </lineage>
</organism>
<keyword evidence="3" id="KW-1185">Reference proteome</keyword>
<reference evidence="2" key="2">
    <citation type="submission" date="2023-06" db="EMBL/GenBank/DDBJ databases">
        <authorList>
            <consortium name="Lawrence Berkeley National Laboratory"/>
            <person name="Haridas S."/>
            <person name="Hensen N."/>
            <person name="Bonometti L."/>
            <person name="Westerberg I."/>
            <person name="Brannstrom I.O."/>
            <person name="Guillou S."/>
            <person name="Cros-Aarteil S."/>
            <person name="Calhoun S."/>
            <person name="Kuo A."/>
            <person name="Mondo S."/>
            <person name="Pangilinan J."/>
            <person name="Riley R."/>
            <person name="Labutti K."/>
            <person name="Andreopoulos B."/>
            <person name="Lipzen A."/>
            <person name="Chen C."/>
            <person name="Yanf M."/>
            <person name="Daum C."/>
            <person name="Ng V."/>
            <person name="Clum A."/>
            <person name="Steindorff A."/>
            <person name="Ohm R."/>
            <person name="Martin F."/>
            <person name="Silar P."/>
            <person name="Natvig D."/>
            <person name="Lalanne C."/>
            <person name="Gautier V."/>
            <person name="Ament-Velasquez S.L."/>
            <person name="Kruys A."/>
            <person name="Hutchinson M.I."/>
            <person name="Powell A.J."/>
            <person name="Barry K."/>
            <person name="Miller A.N."/>
            <person name="Grigoriev I.V."/>
            <person name="Debuchy R."/>
            <person name="Gladieux P."/>
            <person name="Thoren M.H."/>
            <person name="Johannesson H."/>
        </authorList>
    </citation>
    <scope>NUCLEOTIDE SEQUENCE</scope>
    <source>
        <strain evidence="2">CBS 958.72</strain>
    </source>
</reference>
<dbReference type="EMBL" id="JAULSN010000002">
    <property type="protein sequence ID" value="KAK3380634.1"/>
    <property type="molecule type" value="Genomic_DNA"/>
</dbReference>
<evidence type="ECO:0000313" key="2">
    <source>
        <dbReference type="EMBL" id="KAK3380634.1"/>
    </source>
</evidence>
<proteinExistence type="predicted"/>
<dbReference type="Proteomes" id="UP001287356">
    <property type="component" value="Unassembled WGS sequence"/>
</dbReference>
<gene>
    <name evidence="2" type="ORF">B0T24DRAFT_697209</name>
</gene>
<feature type="compositionally biased region" description="Basic and acidic residues" evidence="1">
    <location>
        <begin position="7"/>
        <end position="23"/>
    </location>
</feature>
<evidence type="ECO:0000256" key="1">
    <source>
        <dbReference type="SAM" id="MobiDB-lite"/>
    </source>
</evidence>
<comment type="caution">
    <text evidence="2">The sequence shown here is derived from an EMBL/GenBank/DDBJ whole genome shotgun (WGS) entry which is preliminary data.</text>
</comment>
<feature type="compositionally biased region" description="Pro residues" evidence="1">
    <location>
        <begin position="211"/>
        <end position="225"/>
    </location>
</feature>
<feature type="compositionally biased region" description="Basic and acidic residues" evidence="1">
    <location>
        <begin position="268"/>
        <end position="285"/>
    </location>
</feature>
<feature type="compositionally biased region" description="Basic and acidic residues" evidence="1">
    <location>
        <begin position="194"/>
        <end position="205"/>
    </location>
</feature>
<feature type="region of interest" description="Disordered" evidence="1">
    <location>
        <begin position="267"/>
        <end position="304"/>
    </location>
</feature>
<feature type="compositionally biased region" description="Basic residues" evidence="1">
    <location>
        <begin position="286"/>
        <end position="298"/>
    </location>
</feature>
<feature type="region of interest" description="Disordered" evidence="1">
    <location>
        <begin position="160"/>
        <end position="234"/>
    </location>
</feature>
<sequence length="334" mass="35997">MGAPNDDTPRKGKGDKPAKDNHTPTKGNKKAGAESSMQEETRRPTMGVNSPGSRVDSLEGARAQNIQQAPSQDADRPSLSLPPPPSPLVDPADQLVGPFKTMALKRLAREHPMGHHILAGFLAEQHRRSSGFSGPGVATGSGPVAVVSAAAGSELVAVISAGSGPAPSGLKGAEPPQTPKKPVPVNNCKPPRSPRGERKAAEVKRARPGQAPQPPHPSSSHPPSPLRRQAPVLFIDRVTRRSVAVVPTAREEVVRTPEEQAQAVQAWKAEEMQKEKDDEEKEKRIRGGHRGNKVRRARDNKPGSQDLDLEEWLEWDCCHRKVGDPDCPFNPYNQ</sequence>
<name>A0AAE0TUT5_9PEZI</name>
<accession>A0AAE0TUT5</accession>